<reference evidence="6" key="2">
    <citation type="submission" date="2022-06" db="UniProtKB">
        <authorList>
            <consortium name="EnsemblMetazoa"/>
        </authorList>
    </citation>
    <scope>IDENTIFICATION</scope>
    <source>
        <strain evidence="6">PS312</strain>
    </source>
</reference>
<evidence type="ECO:0000256" key="1">
    <source>
        <dbReference type="ARBA" id="ARBA00004141"/>
    </source>
</evidence>
<dbReference type="PANTHER" id="PTHR22945:SF40">
    <property type="entry name" value="SERPENTINE RECEPTOR, CLASS D (DELTA)-RELATED"/>
    <property type="match status" value="1"/>
</dbReference>
<dbReference type="AlphaFoldDB" id="A0A2A6CLB0"/>
<dbReference type="InterPro" id="IPR050920">
    <property type="entry name" value="Nematode_rcpt-like_delta"/>
</dbReference>
<evidence type="ECO:0000256" key="5">
    <source>
        <dbReference type="ARBA" id="ARBA00023136"/>
    </source>
</evidence>
<dbReference type="EnsemblMetazoa" id="PPA41194.1">
    <property type="protein sequence ID" value="PPA41194.1"/>
    <property type="gene ID" value="WBGene00279563"/>
</dbReference>
<reference evidence="7" key="1">
    <citation type="journal article" date="2008" name="Nat. Genet.">
        <title>The Pristionchus pacificus genome provides a unique perspective on nematode lifestyle and parasitism.</title>
        <authorList>
            <person name="Dieterich C."/>
            <person name="Clifton S.W."/>
            <person name="Schuster L.N."/>
            <person name="Chinwalla A."/>
            <person name="Delehaunty K."/>
            <person name="Dinkelacker I."/>
            <person name="Fulton L."/>
            <person name="Fulton R."/>
            <person name="Godfrey J."/>
            <person name="Minx P."/>
            <person name="Mitreva M."/>
            <person name="Roeseler W."/>
            <person name="Tian H."/>
            <person name="Witte H."/>
            <person name="Yang S.P."/>
            <person name="Wilson R.K."/>
            <person name="Sommer R.J."/>
        </authorList>
    </citation>
    <scope>NUCLEOTIDE SEQUENCE [LARGE SCALE GENOMIC DNA]</scope>
    <source>
        <strain evidence="7">PS312</strain>
    </source>
</reference>
<evidence type="ECO:0000256" key="4">
    <source>
        <dbReference type="ARBA" id="ARBA00022989"/>
    </source>
</evidence>
<keyword evidence="5" id="KW-0472">Membrane</keyword>
<proteinExistence type="inferred from homology"/>
<evidence type="ECO:0000256" key="2">
    <source>
        <dbReference type="ARBA" id="ARBA00009166"/>
    </source>
</evidence>
<dbReference type="GO" id="GO:0016020">
    <property type="term" value="C:membrane"/>
    <property type="evidence" value="ECO:0007669"/>
    <property type="project" value="UniProtKB-SubCell"/>
</dbReference>
<keyword evidence="3" id="KW-0812">Transmembrane</keyword>
<name>A0A2A6CLB0_PRIPA</name>
<dbReference type="Pfam" id="PF10317">
    <property type="entry name" value="7TM_GPCR_Srd"/>
    <property type="match status" value="1"/>
</dbReference>
<dbReference type="SUPFAM" id="SSF81321">
    <property type="entry name" value="Family A G protein-coupled receptor-like"/>
    <property type="match status" value="1"/>
</dbReference>
<accession>A0A2A6CLB0</accession>
<evidence type="ECO:0000313" key="7">
    <source>
        <dbReference type="Proteomes" id="UP000005239"/>
    </source>
</evidence>
<comment type="subcellular location">
    <subcellularLocation>
        <location evidence="1">Membrane</location>
        <topology evidence="1">Multi-pass membrane protein</topology>
    </subcellularLocation>
</comment>
<gene>
    <name evidence="6" type="primary">WBGene00279563</name>
</gene>
<keyword evidence="7" id="KW-1185">Reference proteome</keyword>
<sequence>MLSLDEIVVIRWLVIEGKNPTSRSAFALTLCICLPIPTILTGLFIAGRRNDDIVQNSLEIIRPEYDAHAHVVMGHADIRMMAILFIFGVAFWLVYVAILYLRSRILASIERQSSTLSDKSRKMHQKFVAMLTAQAALPILSALGISTFFVAFFDMFHHPALEFPTLM</sequence>
<comment type="similarity">
    <text evidence="2">Belongs to the nematode receptor-like protein srd family.</text>
</comment>
<evidence type="ECO:0000313" key="6">
    <source>
        <dbReference type="EnsemblMetazoa" id="PPA41194.1"/>
    </source>
</evidence>
<dbReference type="Proteomes" id="UP000005239">
    <property type="component" value="Unassembled WGS sequence"/>
</dbReference>
<organism evidence="6 7">
    <name type="scientific">Pristionchus pacificus</name>
    <name type="common">Parasitic nematode worm</name>
    <dbReference type="NCBI Taxonomy" id="54126"/>
    <lineage>
        <taxon>Eukaryota</taxon>
        <taxon>Metazoa</taxon>
        <taxon>Ecdysozoa</taxon>
        <taxon>Nematoda</taxon>
        <taxon>Chromadorea</taxon>
        <taxon>Rhabditida</taxon>
        <taxon>Rhabditina</taxon>
        <taxon>Diplogasteromorpha</taxon>
        <taxon>Diplogasteroidea</taxon>
        <taxon>Neodiplogasteridae</taxon>
        <taxon>Pristionchus</taxon>
    </lineage>
</organism>
<accession>A0A8R1UVA2</accession>
<keyword evidence="4" id="KW-1133">Transmembrane helix</keyword>
<evidence type="ECO:0000256" key="3">
    <source>
        <dbReference type="ARBA" id="ARBA00022692"/>
    </source>
</evidence>
<protein>
    <submittedName>
        <fullName evidence="6">G protein-coupled receptor</fullName>
    </submittedName>
</protein>
<dbReference type="InterPro" id="IPR019421">
    <property type="entry name" value="7TM_GPCR_serpentine_rcpt_Srd"/>
</dbReference>
<dbReference type="PANTHER" id="PTHR22945">
    <property type="entry name" value="SERPENTINE RECEPTOR, CLASS D DELTA"/>
    <property type="match status" value="1"/>
</dbReference>